<accession>A0A410VJD7</accession>
<evidence type="ECO:0000256" key="3">
    <source>
        <dbReference type="ARBA" id="ARBA00022827"/>
    </source>
</evidence>
<geneLocation type="plasmid" evidence="8 9">
    <name>unnamed</name>
</geneLocation>
<dbReference type="InterPro" id="IPR023753">
    <property type="entry name" value="FAD/NAD-binding_dom"/>
</dbReference>
<dbReference type="GO" id="GO:0005737">
    <property type="term" value="C:cytoplasm"/>
    <property type="evidence" value="ECO:0007669"/>
    <property type="project" value="TreeGrafter"/>
</dbReference>
<name>A0A410VJD7_9BRAD</name>
<keyword evidence="9" id="KW-1185">Reference proteome</keyword>
<keyword evidence="8" id="KW-0614">Plasmid</keyword>
<reference evidence="8 9" key="2">
    <citation type="submission" date="2018-06" db="EMBL/GenBank/DDBJ databases">
        <title>Comparative genomics of rhizobia nodulating Arachis hypogaea in China.</title>
        <authorList>
            <person name="Li Y."/>
        </authorList>
    </citation>
    <scope>NUCLEOTIDE SEQUENCE [LARGE SCALE GENOMIC DNA]</scope>
    <source>
        <strain evidence="8 9">CCBAU 51658</strain>
        <plasmid evidence="8 9">unnamed</plasmid>
    </source>
</reference>
<evidence type="ECO:0000259" key="6">
    <source>
        <dbReference type="Pfam" id="PF14759"/>
    </source>
</evidence>
<dbReference type="InterPro" id="IPR050446">
    <property type="entry name" value="FAD-oxidoreductase/Apoptosis"/>
</dbReference>
<dbReference type="Proteomes" id="UP000593880">
    <property type="component" value="Plasmid unnamed"/>
</dbReference>
<dbReference type="PRINTS" id="PR00368">
    <property type="entry name" value="FADPNR"/>
</dbReference>
<dbReference type="EMBL" id="BMHC01000020">
    <property type="protein sequence ID" value="GGI31393.1"/>
    <property type="molecule type" value="Genomic_DNA"/>
</dbReference>
<dbReference type="Proteomes" id="UP000625079">
    <property type="component" value="Unassembled WGS sequence"/>
</dbReference>
<dbReference type="InterPro" id="IPR028202">
    <property type="entry name" value="Reductase_C"/>
</dbReference>
<organism evidence="7 10">
    <name type="scientific">Bradyrhizobium guangdongense</name>
    <dbReference type="NCBI Taxonomy" id="1325090"/>
    <lineage>
        <taxon>Bacteria</taxon>
        <taxon>Pseudomonadati</taxon>
        <taxon>Pseudomonadota</taxon>
        <taxon>Alphaproteobacteria</taxon>
        <taxon>Hyphomicrobiales</taxon>
        <taxon>Nitrobacteraceae</taxon>
        <taxon>Bradyrhizobium</taxon>
    </lineage>
</organism>
<proteinExistence type="predicted"/>
<dbReference type="InterPro" id="IPR016156">
    <property type="entry name" value="FAD/NAD-linked_Rdtase_dimer_sf"/>
</dbReference>
<dbReference type="Gene3D" id="3.50.50.60">
    <property type="entry name" value="FAD/NAD(P)-binding domain"/>
    <property type="match status" value="2"/>
</dbReference>
<feature type="domain" description="FAD/NAD(P)-binding" evidence="5">
    <location>
        <begin position="6"/>
        <end position="303"/>
    </location>
</feature>
<dbReference type="PANTHER" id="PTHR43557:SF2">
    <property type="entry name" value="RIESKE DOMAIN-CONTAINING PROTEIN-RELATED"/>
    <property type="match status" value="1"/>
</dbReference>
<dbReference type="RefSeq" id="WP_128929753.1">
    <property type="nucleotide sequence ID" value="NZ_BMHC01000020.1"/>
</dbReference>
<dbReference type="PANTHER" id="PTHR43557">
    <property type="entry name" value="APOPTOSIS-INDUCING FACTOR 1"/>
    <property type="match status" value="1"/>
</dbReference>
<evidence type="ECO:0000256" key="1">
    <source>
        <dbReference type="ARBA" id="ARBA00001974"/>
    </source>
</evidence>
<keyword evidence="2" id="KW-0285">Flavoprotein</keyword>
<dbReference type="Pfam" id="PF07992">
    <property type="entry name" value="Pyr_redox_2"/>
    <property type="match status" value="1"/>
</dbReference>
<evidence type="ECO:0000313" key="9">
    <source>
        <dbReference type="Proteomes" id="UP000593880"/>
    </source>
</evidence>
<dbReference type="PRINTS" id="PR00411">
    <property type="entry name" value="PNDRDTASEI"/>
</dbReference>
<evidence type="ECO:0000259" key="5">
    <source>
        <dbReference type="Pfam" id="PF07992"/>
    </source>
</evidence>
<dbReference type="AlphaFoldDB" id="A0A410VJD7"/>
<dbReference type="SUPFAM" id="SSF55424">
    <property type="entry name" value="FAD/NAD-linked reductases, dimerisation (C-terminal) domain"/>
    <property type="match status" value="1"/>
</dbReference>
<feature type="domain" description="Reductase C-terminal" evidence="6">
    <location>
        <begin position="322"/>
        <end position="410"/>
    </location>
</feature>
<dbReference type="OrthoDB" id="7809559at2"/>
<comment type="cofactor">
    <cofactor evidence="1">
        <name>FAD</name>
        <dbReference type="ChEBI" id="CHEBI:57692"/>
    </cofactor>
</comment>
<dbReference type="InterPro" id="IPR036188">
    <property type="entry name" value="FAD/NAD-bd_sf"/>
</dbReference>
<dbReference type="Gene3D" id="3.30.390.30">
    <property type="match status" value="1"/>
</dbReference>
<dbReference type="EMBL" id="CP030058">
    <property type="protein sequence ID" value="QOZ64337.1"/>
    <property type="molecule type" value="Genomic_DNA"/>
</dbReference>
<reference evidence="7" key="3">
    <citation type="submission" date="2022-12" db="EMBL/GenBank/DDBJ databases">
        <authorList>
            <person name="Sun Q."/>
            <person name="Zhou Y."/>
        </authorList>
    </citation>
    <scope>NUCLEOTIDE SEQUENCE</scope>
    <source>
        <strain evidence="7">CGMCC 1.15034</strain>
    </source>
</reference>
<evidence type="ECO:0000313" key="10">
    <source>
        <dbReference type="Proteomes" id="UP000625079"/>
    </source>
</evidence>
<evidence type="ECO:0000313" key="8">
    <source>
        <dbReference type="EMBL" id="QOZ64337.1"/>
    </source>
</evidence>
<evidence type="ECO:0000256" key="2">
    <source>
        <dbReference type="ARBA" id="ARBA00022630"/>
    </source>
</evidence>
<reference evidence="7" key="1">
    <citation type="journal article" date="2014" name="Int. J. Syst. Evol. Microbiol.">
        <title>Complete genome sequence of Corynebacterium casei LMG S-19264T (=DSM 44701T), isolated from a smear-ripened cheese.</title>
        <authorList>
            <consortium name="US DOE Joint Genome Institute (JGI-PGF)"/>
            <person name="Walter F."/>
            <person name="Albersmeier A."/>
            <person name="Kalinowski J."/>
            <person name="Ruckert C."/>
        </authorList>
    </citation>
    <scope>NUCLEOTIDE SEQUENCE</scope>
    <source>
        <strain evidence="7">CGMCC 1.15034</strain>
    </source>
</reference>
<dbReference type="GO" id="GO:0016651">
    <property type="term" value="F:oxidoreductase activity, acting on NAD(P)H"/>
    <property type="evidence" value="ECO:0007669"/>
    <property type="project" value="TreeGrafter"/>
</dbReference>
<evidence type="ECO:0000256" key="4">
    <source>
        <dbReference type="ARBA" id="ARBA00023002"/>
    </source>
</evidence>
<gene>
    <name evidence="7" type="ORF">GCM10010987_64200</name>
    <name evidence="8" type="ORF">XH86_36745</name>
</gene>
<protein>
    <submittedName>
        <fullName evidence="7">Ferredoxin reductase</fullName>
    </submittedName>
</protein>
<keyword evidence="4" id="KW-0560">Oxidoreductase</keyword>
<evidence type="ECO:0000313" key="7">
    <source>
        <dbReference type="EMBL" id="GGI31393.1"/>
    </source>
</evidence>
<dbReference type="SUPFAM" id="SSF51905">
    <property type="entry name" value="FAD/NAD(P)-binding domain"/>
    <property type="match status" value="1"/>
</dbReference>
<dbReference type="Pfam" id="PF14759">
    <property type="entry name" value="Reductase_C"/>
    <property type="match status" value="1"/>
</dbReference>
<sequence>MSTHSTIAIVGAGEAGTAAALALRERGWEESVVLIGNESSLPYERPPLSKAVLVDETRPGPKTIVTSERLSELKIDYRHGCEVVSIDRTASMVILSNGAKIGYHRLLLATGARPRDLNVPIAEGSRVATLRSYEDATRLRELIGQGCEMAVIGGGFIGLEVAASSILRGASVIVFEAGSRILSRAVPVGIAELIRAKHERSGVRIETTAVVERIELCEGRSCVVLAGGQRHLADLVIVGVGATPNVELAQAAGLAVDNGIALDEMLATSDPRVFAAGDCCSFPHRLYGKRIRLEAWRNAQRQGVIAAANMVGEDRPYDDLPWFWSDQYDETLQMVGLCCGGEIPVVRSLGPRGQLLFSLVDGGRLVAACGFGSLGAVAKEIRVAETIIRRELKVEAEALANPALNLKQLL</sequence>
<keyword evidence="3" id="KW-0274">FAD</keyword>